<evidence type="ECO:0000313" key="2">
    <source>
        <dbReference type="EMBL" id="GGA93527.1"/>
    </source>
</evidence>
<sequence>MNKFAAITITTVLAAASQAQAAVTIEGQQGKLTIGGDVEFNVNYVDKEKGLASLNNDKSWDQDGRFLVSFLGERQQGDYMLRALAQPTYGTDGGVGTDDVWFEVAKNDSWTFRLGRYEAYDMNPLGQDVFVSHSGDTADGKYLDGGVYIYRMLEGRGRSGSAGQAMYKQTFGPVYLEVSTLFGDNSGFFANDSYHGSELTKNNKNAFVVRPVVAYKQGAFSIAAALETNLVSNSTIDTEGNDISDRTGYGLTASYNQDGLVVNLNAARMDAFKESDTTFGANFLWHKFGLGYIYGINDIDDASADKKVSTFYGSYQFANVIVPDFSIYLGAYVSKLSNVDANEDNNFGGRVRFKYLF</sequence>
<protein>
    <submittedName>
        <fullName evidence="2">Glycoporin</fullName>
    </submittedName>
</protein>
<evidence type="ECO:0000313" key="3">
    <source>
        <dbReference type="Proteomes" id="UP000651977"/>
    </source>
</evidence>
<gene>
    <name evidence="2" type="ORF">GCM10007414_02800</name>
</gene>
<dbReference type="SUPFAM" id="SSF56935">
    <property type="entry name" value="Porins"/>
    <property type="match status" value="1"/>
</dbReference>
<feature type="chain" id="PRO_5046100768" evidence="1">
    <location>
        <begin position="22"/>
        <end position="357"/>
    </location>
</feature>
<proteinExistence type="predicted"/>
<name>A0ABQ1HXB4_9ALTE</name>
<dbReference type="InterPro" id="IPR016963">
    <property type="entry name" value="Glycoporin_RafY"/>
</dbReference>
<keyword evidence="1" id="KW-0732">Signal</keyword>
<organism evidence="2 3">
    <name type="scientific">Agarivorans gilvus</name>
    <dbReference type="NCBI Taxonomy" id="680279"/>
    <lineage>
        <taxon>Bacteria</taxon>
        <taxon>Pseudomonadati</taxon>
        <taxon>Pseudomonadota</taxon>
        <taxon>Gammaproteobacteria</taxon>
        <taxon>Alteromonadales</taxon>
        <taxon>Alteromonadaceae</taxon>
        <taxon>Agarivorans</taxon>
    </lineage>
</organism>
<dbReference type="Proteomes" id="UP000651977">
    <property type="component" value="Unassembled WGS sequence"/>
</dbReference>
<dbReference type="RefSeq" id="WP_055731884.1">
    <property type="nucleotide sequence ID" value="NZ_BMDY01000001.1"/>
</dbReference>
<feature type="signal peptide" evidence="1">
    <location>
        <begin position="1"/>
        <end position="21"/>
    </location>
</feature>
<evidence type="ECO:0000256" key="1">
    <source>
        <dbReference type="SAM" id="SignalP"/>
    </source>
</evidence>
<accession>A0ABQ1HXB4</accession>
<keyword evidence="3" id="KW-1185">Reference proteome</keyword>
<reference evidence="3" key="1">
    <citation type="journal article" date="2019" name="Int. J. Syst. Evol. Microbiol.">
        <title>The Global Catalogue of Microorganisms (GCM) 10K type strain sequencing project: providing services to taxonomists for standard genome sequencing and annotation.</title>
        <authorList>
            <consortium name="The Broad Institute Genomics Platform"/>
            <consortium name="The Broad Institute Genome Sequencing Center for Infectious Disease"/>
            <person name="Wu L."/>
            <person name="Ma J."/>
        </authorList>
    </citation>
    <scope>NUCLEOTIDE SEQUENCE [LARGE SCALE GENOMIC DNA]</scope>
    <source>
        <strain evidence="3">CGMCC 1.10131</strain>
    </source>
</reference>
<dbReference type="Pfam" id="PF16966">
    <property type="entry name" value="Porin_8"/>
    <property type="match status" value="1"/>
</dbReference>
<dbReference type="EMBL" id="BMDY01000001">
    <property type="protein sequence ID" value="GGA93527.1"/>
    <property type="molecule type" value="Genomic_DNA"/>
</dbReference>
<comment type="caution">
    <text evidence="2">The sequence shown here is derived from an EMBL/GenBank/DDBJ whole genome shotgun (WGS) entry which is preliminary data.</text>
</comment>